<organism evidence="1 2">
    <name type="scientific">Mesorhizobium alhagi CCNWXJ12-2</name>
    <dbReference type="NCBI Taxonomy" id="1107882"/>
    <lineage>
        <taxon>Bacteria</taxon>
        <taxon>Pseudomonadati</taxon>
        <taxon>Pseudomonadota</taxon>
        <taxon>Alphaproteobacteria</taxon>
        <taxon>Hyphomicrobiales</taxon>
        <taxon>Phyllobacteriaceae</taxon>
        <taxon>Allomesorhizobium</taxon>
    </lineage>
</organism>
<dbReference type="Proteomes" id="UP000003250">
    <property type="component" value="Unassembled WGS sequence"/>
</dbReference>
<accession>H0I080</accession>
<gene>
    <name evidence="1" type="ORF">MAXJ12_29335</name>
</gene>
<reference evidence="1 2" key="1">
    <citation type="journal article" date="2012" name="J. Bacteriol.">
        <title>Draft Genome Sequence of Mesorhizobium alhagi CCNWXJ12-2T, a Novel Salt-Resistant Species Isolated from the Desert of Northwestern China.</title>
        <authorList>
            <person name="Zhou M."/>
            <person name="Chen W."/>
            <person name="Chen H."/>
            <person name="Wei G."/>
        </authorList>
    </citation>
    <scope>NUCLEOTIDE SEQUENCE [LARGE SCALE GENOMIC DNA]</scope>
    <source>
        <strain evidence="1 2">CCNWXJ12-2</strain>
    </source>
</reference>
<dbReference type="EMBL" id="AHAM01000262">
    <property type="protein sequence ID" value="EHK53626.1"/>
    <property type="molecule type" value="Genomic_DNA"/>
</dbReference>
<dbReference type="OrthoDB" id="8101461at2"/>
<name>H0I080_9HYPH</name>
<proteinExistence type="predicted"/>
<keyword evidence="2" id="KW-1185">Reference proteome</keyword>
<dbReference type="AlphaFoldDB" id="H0I080"/>
<sequence>MTTETEHLASDRPWDRPISANERLWIEVIRLATWDSDPPPTLKRVQQLRRVFEDLRRSGPFAKFDKHDD</sequence>
<dbReference type="RefSeq" id="WP_008839437.1">
    <property type="nucleotide sequence ID" value="NZ_AHAM01000262.1"/>
</dbReference>
<evidence type="ECO:0000313" key="2">
    <source>
        <dbReference type="Proteomes" id="UP000003250"/>
    </source>
</evidence>
<dbReference type="PATRIC" id="fig|1107882.3.peg.5682"/>
<protein>
    <submittedName>
        <fullName evidence="1">Uncharacterized protein</fullName>
    </submittedName>
</protein>
<evidence type="ECO:0000313" key="1">
    <source>
        <dbReference type="EMBL" id="EHK53626.1"/>
    </source>
</evidence>